<dbReference type="SUPFAM" id="SSF88697">
    <property type="entry name" value="PUA domain-like"/>
    <property type="match status" value="1"/>
</dbReference>
<dbReference type="GO" id="GO:0006515">
    <property type="term" value="P:protein quality control for misfolded or incompletely synthesized proteins"/>
    <property type="evidence" value="ECO:0007669"/>
    <property type="project" value="UniProtKB-UniRule"/>
</dbReference>
<dbReference type="Gene3D" id="3.40.50.300">
    <property type="entry name" value="P-loop containing nucleotide triphosphate hydrolases"/>
    <property type="match status" value="1"/>
</dbReference>
<keyword evidence="4 9" id="KW-0547">Nucleotide-binding</keyword>
<dbReference type="Pfam" id="PF02190">
    <property type="entry name" value="LON_substr_bdg"/>
    <property type="match status" value="1"/>
</dbReference>
<dbReference type="InterPro" id="IPR054594">
    <property type="entry name" value="Lon_lid"/>
</dbReference>
<dbReference type="GO" id="GO:0016887">
    <property type="term" value="F:ATP hydrolysis activity"/>
    <property type="evidence" value="ECO:0007669"/>
    <property type="project" value="UniProtKB-UniRule"/>
</dbReference>
<dbReference type="Gene3D" id="1.10.8.60">
    <property type="match status" value="1"/>
</dbReference>
<feature type="active site" evidence="9 10">
    <location>
        <position position="669"/>
    </location>
</feature>
<comment type="induction">
    <text evidence="9">By heat shock.</text>
</comment>
<keyword evidence="7 9" id="KW-0067">ATP-binding</keyword>
<dbReference type="InterPro" id="IPR046336">
    <property type="entry name" value="Lon_prtase_N_sf"/>
</dbReference>
<comment type="function">
    <text evidence="9">ATP-dependent serine protease that mediates the selective degradation of mutant and abnormal proteins as well as certain short-lived regulatory proteins. Required for cellular homeostasis and for survival from DNA damage and developmental changes induced by stress. Degrades polypeptides processively to yield small peptide fragments that are 5 to 10 amino acids long. Binds to DNA in a double-stranded, site-specific manner.</text>
</comment>
<dbReference type="FunFam" id="3.40.50.300:FF:000382">
    <property type="entry name" value="Lon protease homolog 2, peroxisomal"/>
    <property type="match status" value="1"/>
</dbReference>
<dbReference type="GO" id="GO:0034605">
    <property type="term" value="P:cellular response to heat"/>
    <property type="evidence" value="ECO:0007669"/>
    <property type="project" value="UniProtKB-UniRule"/>
</dbReference>
<dbReference type="GO" id="GO:0043565">
    <property type="term" value="F:sequence-specific DNA binding"/>
    <property type="evidence" value="ECO:0007669"/>
    <property type="project" value="UniProtKB-UniRule"/>
</dbReference>
<proteinExistence type="evidence at transcript level"/>
<keyword evidence="8 9" id="KW-0346">Stress response</keyword>
<name>A0A858C1X7_9FIRM</name>
<dbReference type="InterPro" id="IPR004815">
    <property type="entry name" value="Lon_bac/euk-typ"/>
</dbReference>
<dbReference type="Gene3D" id="1.20.5.5270">
    <property type="match status" value="1"/>
</dbReference>
<evidence type="ECO:0000256" key="13">
    <source>
        <dbReference type="RuleBase" id="RU000591"/>
    </source>
</evidence>
<dbReference type="Pfam" id="PF22667">
    <property type="entry name" value="Lon_lid"/>
    <property type="match status" value="1"/>
</dbReference>
<dbReference type="GO" id="GO:0005737">
    <property type="term" value="C:cytoplasm"/>
    <property type="evidence" value="ECO:0007669"/>
    <property type="project" value="UniProtKB-SubCell"/>
</dbReference>
<dbReference type="InterPro" id="IPR027417">
    <property type="entry name" value="P-loop_NTPase"/>
</dbReference>
<evidence type="ECO:0000256" key="2">
    <source>
        <dbReference type="ARBA" id="ARBA00022490"/>
    </source>
</evidence>
<dbReference type="InterPro" id="IPR027065">
    <property type="entry name" value="Lon_Prtase"/>
</dbReference>
<dbReference type="GO" id="GO:0005524">
    <property type="term" value="F:ATP binding"/>
    <property type="evidence" value="ECO:0007669"/>
    <property type="project" value="UniProtKB-UniRule"/>
</dbReference>
<dbReference type="InterPro" id="IPR020568">
    <property type="entry name" value="Ribosomal_Su5_D2-typ_SF"/>
</dbReference>
<comment type="catalytic activity">
    <reaction evidence="9 12">
        <text>Hydrolysis of proteins in presence of ATP.</text>
        <dbReference type="EC" id="3.4.21.53"/>
    </reaction>
</comment>
<gene>
    <name evidence="9 16" type="primary">lon</name>
    <name evidence="16" type="ORF">Ami103574_03775</name>
</gene>
<evidence type="ECO:0000313" key="17">
    <source>
        <dbReference type="Proteomes" id="UP000466848"/>
    </source>
</evidence>
<keyword evidence="2 9" id="KW-0963">Cytoplasm</keyword>
<feature type="binding site" evidence="9 11">
    <location>
        <begin position="346"/>
        <end position="353"/>
    </location>
    <ligand>
        <name>ATP</name>
        <dbReference type="ChEBI" id="CHEBI:30616"/>
    </ligand>
</feature>
<reference evidence="16 17" key="1">
    <citation type="submission" date="2020-02" db="EMBL/GenBank/DDBJ databases">
        <authorList>
            <person name="Kim Y.B."/>
            <person name="Roh S.W."/>
        </authorList>
    </citation>
    <scope>NUCLEOTIDE SEQUENCE [LARGE SCALE GENOMIC DNA]</scope>
    <source>
        <strain evidence="16 17">DSM 103574</strain>
    </source>
</reference>
<dbReference type="PIRSF" id="PIRSF001174">
    <property type="entry name" value="Lon_proteas"/>
    <property type="match status" value="1"/>
</dbReference>
<dbReference type="InterPro" id="IPR027543">
    <property type="entry name" value="Lon_bac"/>
</dbReference>
<evidence type="ECO:0000256" key="1">
    <source>
        <dbReference type="ARBA" id="ARBA00004496"/>
    </source>
</evidence>
<accession>A0A858C1X7</accession>
<protein>
    <recommendedName>
        <fullName evidence="9">Lon protease</fullName>
        <ecNumber evidence="9">3.4.21.53</ecNumber>
    </recommendedName>
    <alternativeName>
        <fullName evidence="9">ATP-dependent protease La</fullName>
    </alternativeName>
</protein>
<keyword evidence="5 9" id="KW-0378">Hydrolase</keyword>
<dbReference type="PROSITE" id="PS51786">
    <property type="entry name" value="LON_PROTEOLYTIC"/>
    <property type="match status" value="1"/>
</dbReference>
<dbReference type="KEGG" id="abut:Ami103574_03775"/>
<dbReference type="GO" id="GO:0004176">
    <property type="term" value="F:ATP-dependent peptidase activity"/>
    <property type="evidence" value="ECO:0007669"/>
    <property type="project" value="UniProtKB-UniRule"/>
</dbReference>
<dbReference type="NCBIfam" id="TIGR00763">
    <property type="entry name" value="lon"/>
    <property type="match status" value="1"/>
</dbReference>
<dbReference type="EC" id="3.4.21.53" evidence="9"/>
<dbReference type="RefSeq" id="WP_163067911.1">
    <property type="nucleotide sequence ID" value="NZ_CP048649.1"/>
</dbReference>
<dbReference type="InterPro" id="IPR015947">
    <property type="entry name" value="PUA-like_sf"/>
</dbReference>
<evidence type="ECO:0000256" key="11">
    <source>
        <dbReference type="PIRSR" id="PIRSR001174-2"/>
    </source>
</evidence>
<dbReference type="PANTHER" id="PTHR10046">
    <property type="entry name" value="ATP DEPENDENT LON PROTEASE FAMILY MEMBER"/>
    <property type="match status" value="1"/>
</dbReference>
<evidence type="ECO:0000256" key="6">
    <source>
        <dbReference type="ARBA" id="ARBA00022825"/>
    </source>
</evidence>
<organism evidence="16 17">
    <name type="scientific">Aminipila butyrica</name>
    <dbReference type="NCBI Taxonomy" id="433296"/>
    <lineage>
        <taxon>Bacteria</taxon>
        <taxon>Bacillati</taxon>
        <taxon>Bacillota</taxon>
        <taxon>Clostridia</taxon>
        <taxon>Peptostreptococcales</taxon>
        <taxon>Anaerovoracaceae</taxon>
        <taxon>Aminipila</taxon>
    </lineage>
</organism>
<keyword evidence="17" id="KW-1185">Reference proteome</keyword>
<dbReference type="Gene3D" id="3.30.230.10">
    <property type="match status" value="1"/>
</dbReference>
<evidence type="ECO:0000256" key="7">
    <source>
        <dbReference type="ARBA" id="ARBA00022840"/>
    </source>
</evidence>
<dbReference type="PROSITE" id="PS01046">
    <property type="entry name" value="LON_SER"/>
    <property type="match status" value="1"/>
</dbReference>
<keyword evidence="6 9" id="KW-0720">Serine protease</keyword>
<dbReference type="Proteomes" id="UP000466848">
    <property type="component" value="Chromosome"/>
</dbReference>
<evidence type="ECO:0000256" key="12">
    <source>
        <dbReference type="PROSITE-ProRule" id="PRU01122"/>
    </source>
</evidence>
<dbReference type="Pfam" id="PF05362">
    <property type="entry name" value="Lon_C"/>
    <property type="match status" value="1"/>
</dbReference>
<dbReference type="EMBL" id="CP048649">
    <property type="protein sequence ID" value="QIB70676.1"/>
    <property type="molecule type" value="Genomic_DNA"/>
</dbReference>
<dbReference type="SUPFAM" id="SSF52540">
    <property type="entry name" value="P-loop containing nucleoside triphosphate hydrolases"/>
    <property type="match status" value="1"/>
</dbReference>
<dbReference type="PROSITE" id="PS51787">
    <property type="entry name" value="LON_N"/>
    <property type="match status" value="1"/>
</dbReference>
<evidence type="ECO:0000256" key="9">
    <source>
        <dbReference type="HAMAP-Rule" id="MF_01973"/>
    </source>
</evidence>
<comment type="subcellular location">
    <subcellularLocation>
        <location evidence="1 9">Cytoplasm</location>
    </subcellularLocation>
</comment>
<dbReference type="CDD" id="cd19500">
    <property type="entry name" value="RecA-like_Lon"/>
    <property type="match status" value="1"/>
</dbReference>
<evidence type="ECO:0000313" key="16">
    <source>
        <dbReference type="EMBL" id="QIB70676.1"/>
    </source>
</evidence>
<evidence type="ECO:0000256" key="3">
    <source>
        <dbReference type="ARBA" id="ARBA00022670"/>
    </source>
</evidence>
<evidence type="ECO:0000256" key="8">
    <source>
        <dbReference type="ARBA" id="ARBA00023016"/>
    </source>
</evidence>
<sequence length="763" mass="85658">MIPLRGICVFPTMVLHFDIGREKSIQALEKAMIMNQRIFLATQKDENTDLPTIGDFYQVGTIAKIKQMLKLPGDSIRVLVEGVSRGEIREVVLEVPYFKCRVVAAPEPESEEPSSRTTALMRATLASFEEYLSLHTKIAKDVLPSISSINQPGRMADLITSHLSIRLQEKQEVLECYDVYERLEKVNQILIREIEILHIEQDINSKLKTAINKHQKEYYLREQLRVIQDELGQGEEVEDEVDDWNKQLKKLKLPAKTAEKVSKEIKRFSKLQPSSAESSVIRTYVETILALPWNKAAKSNIDLKKAEKILNTDHYGLEKVKERVLEYLAVIQLSNSIKGPILCLVGPPGVGKTSIARSVARAINRDFVRMSLGGVRDEAEIRGHRRTYIGAIPGRVISSIKEAGTNNPVFLFDEVDKIGTDFKGDPASALLEVLDPEQNKEFMDHYLEVPFDLSKVMFITTANTIDTIPRPLLDRMEVIHVSGYTEEEKVNIAEKYLVPKKIKEHGLKTTDISVSEATVRDLINYYTRESGVRNLEREIANLCRKVARKIVSNKEKSYRITPKNLESYLGKKRFRYDIIQGENEVGVTTGLAWTRVGGDTLFIETTCVPGTGKLVLTGQLGEVMQESAKAGISYIRTVAKKLGIAEDFYKTQDLHIHIPEGATPKDGPSAGVTMCTAIISTLTNTPVRKDIAMTGEITLRGKVLPVGGIREKVMAAHRAGITKILLPVDNERDIEDIPANIRKKLEFVLIKTIDEALEHALVK</sequence>
<comment type="similarity">
    <text evidence="9 12 13">Belongs to the peptidase S16 family.</text>
</comment>
<dbReference type="InterPro" id="IPR003593">
    <property type="entry name" value="AAA+_ATPase"/>
</dbReference>
<dbReference type="SMART" id="SM00464">
    <property type="entry name" value="LON"/>
    <property type="match status" value="1"/>
</dbReference>
<dbReference type="Gene3D" id="2.30.130.40">
    <property type="entry name" value="LON domain-like"/>
    <property type="match status" value="1"/>
</dbReference>
<dbReference type="Gene3D" id="1.20.58.1480">
    <property type="match status" value="1"/>
</dbReference>
<dbReference type="InterPro" id="IPR003111">
    <property type="entry name" value="Lon_prtase_N"/>
</dbReference>
<evidence type="ECO:0000256" key="10">
    <source>
        <dbReference type="PIRSR" id="PIRSR001174-1"/>
    </source>
</evidence>
<evidence type="ECO:0000256" key="4">
    <source>
        <dbReference type="ARBA" id="ARBA00022741"/>
    </source>
</evidence>
<dbReference type="InterPro" id="IPR014721">
    <property type="entry name" value="Ribsml_uS5_D2-typ_fold_subgr"/>
</dbReference>
<dbReference type="InterPro" id="IPR008269">
    <property type="entry name" value="Lon_proteolytic"/>
</dbReference>
<dbReference type="PRINTS" id="PR00830">
    <property type="entry name" value="ENDOLAPTASE"/>
</dbReference>
<dbReference type="NCBIfam" id="NF008053">
    <property type="entry name" value="PRK10787.1"/>
    <property type="match status" value="1"/>
</dbReference>
<dbReference type="InterPro" id="IPR003959">
    <property type="entry name" value="ATPase_AAA_core"/>
</dbReference>
<evidence type="ECO:0000259" key="14">
    <source>
        <dbReference type="PROSITE" id="PS51786"/>
    </source>
</evidence>
<evidence type="ECO:0000259" key="15">
    <source>
        <dbReference type="PROSITE" id="PS51787"/>
    </source>
</evidence>
<dbReference type="SMART" id="SM00382">
    <property type="entry name" value="AAA"/>
    <property type="match status" value="1"/>
</dbReference>
<dbReference type="GO" id="GO:0004252">
    <property type="term" value="F:serine-type endopeptidase activity"/>
    <property type="evidence" value="ECO:0007669"/>
    <property type="project" value="UniProtKB-UniRule"/>
</dbReference>
<dbReference type="AlphaFoldDB" id="A0A858C1X7"/>
<dbReference type="HAMAP" id="MF_01973">
    <property type="entry name" value="lon_bact"/>
    <property type="match status" value="1"/>
</dbReference>
<dbReference type="SUPFAM" id="SSF54211">
    <property type="entry name" value="Ribosomal protein S5 domain 2-like"/>
    <property type="match status" value="1"/>
</dbReference>
<feature type="active site" evidence="9 10">
    <location>
        <position position="712"/>
    </location>
</feature>
<evidence type="ECO:0000256" key="5">
    <source>
        <dbReference type="ARBA" id="ARBA00022801"/>
    </source>
</evidence>
<feature type="domain" description="Lon proteolytic" evidence="14">
    <location>
        <begin position="582"/>
        <end position="763"/>
    </location>
</feature>
<keyword evidence="3 9" id="KW-0645">Protease</keyword>
<dbReference type="InterPro" id="IPR008268">
    <property type="entry name" value="Peptidase_S16_AS"/>
</dbReference>
<dbReference type="Pfam" id="PF00004">
    <property type="entry name" value="AAA"/>
    <property type="match status" value="1"/>
</dbReference>
<comment type="subunit">
    <text evidence="9">Homohexamer. Organized in a ring with a central cavity.</text>
</comment>
<feature type="domain" description="Lon N-terminal" evidence="15">
    <location>
        <begin position="1"/>
        <end position="194"/>
    </location>
</feature>